<reference evidence="1 2" key="1">
    <citation type="submission" date="2019-03" db="EMBL/GenBank/DDBJ databases">
        <title>Freshwater and sediment microbial communities from various areas in North America, analyzing microbe dynamics in response to fracking.</title>
        <authorList>
            <person name="Lamendella R."/>
        </authorList>
    </citation>
    <scope>NUCLEOTIDE SEQUENCE [LARGE SCALE GENOMIC DNA]</scope>
    <source>
        <strain evidence="1 2">74A</strain>
    </source>
</reference>
<comment type="caution">
    <text evidence="1">The sequence shown here is derived from an EMBL/GenBank/DDBJ whole genome shotgun (WGS) entry which is preliminary data.</text>
</comment>
<name>A0A4R2FDC4_9GAMM</name>
<sequence>MKDITTAESVYLSLKAMERAVQAFADVADDWCEDDPKQALVQLLSENLTQQLQAHQQAVYGALSSIQPLAAA</sequence>
<organism evidence="1 2">
    <name type="scientific">Shewanella fodinae</name>
    <dbReference type="NCBI Taxonomy" id="552357"/>
    <lineage>
        <taxon>Bacteria</taxon>
        <taxon>Pseudomonadati</taxon>
        <taxon>Pseudomonadota</taxon>
        <taxon>Gammaproteobacteria</taxon>
        <taxon>Alteromonadales</taxon>
        <taxon>Shewanellaceae</taxon>
        <taxon>Shewanella</taxon>
    </lineage>
</organism>
<accession>A0A4R2FDC4</accession>
<proteinExistence type="predicted"/>
<dbReference type="AlphaFoldDB" id="A0A4R2FDC4"/>
<dbReference type="EMBL" id="SLWF01000044">
    <property type="protein sequence ID" value="TCN77725.1"/>
    <property type="molecule type" value="Genomic_DNA"/>
</dbReference>
<evidence type="ECO:0000313" key="2">
    <source>
        <dbReference type="Proteomes" id="UP000294832"/>
    </source>
</evidence>
<dbReference type="OrthoDB" id="10014202at2"/>
<keyword evidence="2" id="KW-1185">Reference proteome</keyword>
<gene>
    <name evidence="1" type="ORF">EDC91_14426</name>
</gene>
<dbReference type="RefSeq" id="WP_133040508.1">
    <property type="nucleotide sequence ID" value="NZ_SLWF01000044.1"/>
</dbReference>
<evidence type="ECO:0000313" key="1">
    <source>
        <dbReference type="EMBL" id="TCN77725.1"/>
    </source>
</evidence>
<protein>
    <submittedName>
        <fullName evidence="1">Uncharacterized protein</fullName>
    </submittedName>
</protein>
<dbReference type="Proteomes" id="UP000294832">
    <property type="component" value="Unassembled WGS sequence"/>
</dbReference>